<reference evidence="1 2" key="1">
    <citation type="submission" date="2020-04" db="EMBL/GenBank/DDBJ databases">
        <title>Draft genome of Leeia sp. IMCC25680.</title>
        <authorList>
            <person name="Song J."/>
            <person name="Cho J.-C."/>
        </authorList>
    </citation>
    <scope>NUCLEOTIDE SEQUENCE [LARGE SCALE GENOMIC DNA]</scope>
    <source>
        <strain evidence="1 2">IMCC25680</strain>
    </source>
</reference>
<sequence length="86" mass="9859">MSKPFLRRSAIVDIIKSRERTQARQRREGLMHHPVYFTICGCPDPACGGWHTIDTTRTLPSTQDCAAIIKAANVARKQVKRQRKRQ</sequence>
<gene>
    <name evidence="1" type="ORF">HF682_02535</name>
</gene>
<comment type="caution">
    <text evidence="1">The sequence shown here is derived from an EMBL/GenBank/DDBJ whole genome shotgun (WGS) entry which is preliminary data.</text>
</comment>
<keyword evidence="2" id="KW-1185">Reference proteome</keyword>
<dbReference type="Proteomes" id="UP000587991">
    <property type="component" value="Unassembled WGS sequence"/>
</dbReference>
<dbReference type="AlphaFoldDB" id="A0A847S2Q2"/>
<proteinExistence type="predicted"/>
<dbReference type="EMBL" id="JABAIM010000001">
    <property type="protein sequence ID" value="NLR74034.1"/>
    <property type="molecule type" value="Genomic_DNA"/>
</dbReference>
<organism evidence="1 2">
    <name type="scientific">Leeia aquatica</name>
    <dbReference type="NCBI Taxonomy" id="2725557"/>
    <lineage>
        <taxon>Bacteria</taxon>
        <taxon>Pseudomonadati</taxon>
        <taxon>Pseudomonadota</taxon>
        <taxon>Betaproteobacteria</taxon>
        <taxon>Neisseriales</taxon>
        <taxon>Leeiaceae</taxon>
        <taxon>Leeia</taxon>
    </lineage>
</organism>
<dbReference type="RefSeq" id="WP_168875677.1">
    <property type="nucleotide sequence ID" value="NZ_JABAIM010000001.1"/>
</dbReference>
<name>A0A847S2Q2_9NEIS</name>
<evidence type="ECO:0000313" key="2">
    <source>
        <dbReference type="Proteomes" id="UP000587991"/>
    </source>
</evidence>
<protein>
    <submittedName>
        <fullName evidence="1">Uncharacterized protein</fullName>
    </submittedName>
</protein>
<accession>A0A847S2Q2</accession>
<evidence type="ECO:0000313" key="1">
    <source>
        <dbReference type="EMBL" id="NLR74034.1"/>
    </source>
</evidence>